<reference evidence="1" key="2">
    <citation type="submission" date="2020-08" db="EMBL/GenBank/DDBJ databases">
        <authorList>
            <person name="Chen M."/>
            <person name="Teng W."/>
            <person name="Zhao L."/>
            <person name="Hu C."/>
            <person name="Zhou Y."/>
            <person name="Han B."/>
            <person name="Song L."/>
            <person name="Shu W."/>
        </authorList>
    </citation>
    <scope>NUCLEOTIDE SEQUENCE</scope>
    <source>
        <strain evidence="1">FACHB-1375</strain>
    </source>
</reference>
<name>A0A926ZGT8_9CYAN</name>
<comment type="caution">
    <text evidence="1">The sequence shown here is derived from an EMBL/GenBank/DDBJ whole genome shotgun (WGS) entry which is preliminary data.</text>
</comment>
<dbReference type="AlphaFoldDB" id="A0A926ZGT8"/>
<proteinExistence type="predicted"/>
<evidence type="ECO:0000313" key="2">
    <source>
        <dbReference type="Proteomes" id="UP000641646"/>
    </source>
</evidence>
<dbReference type="Proteomes" id="UP000641646">
    <property type="component" value="Unassembled WGS sequence"/>
</dbReference>
<protein>
    <submittedName>
        <fullName evidence="1">Uncharacterized protein</fullName>
    </submittedName>
</protein>
<reference evidence="1" key="1">
    <citation type="journal article" date="2015" name="ISME J.">
        <title>Draft Genome Sequence of Streptomyces incarnatus NRRL8089, which Produces the Nucleoside Antibiotic Sinefungin.</title>
        <authorList>
            <person name="Oshima K."/>
            <person name="Hattori M."/>
            <person name="Shimizu H."/>
            <person name="Fukuda K."/>
            <person name="Nemoto M."/>
            <person name="Inagaki K."/>
            <person name="Tamura T."/>
        </authorList>
    </citation>
    <scope>NUCLEOTIDE SEQUENCE</scope>
    <source>
        <strain evidence="1">FACHB-1375</strain>
    </source>
</reference>
<organism evidence="1 2">
    <name type="scientific">Aerosakkonema funiforme FACHB-1375</name>
    <dbReference type="NCBI Taxonomy" id="2949571"/>
    <lineage>
        <taxon>Bacteria</taxon>
        <taxon>Bacillati</taxon>
        <taxon>Cyanobacteriota</taxon>
        <taxon>Cyanophyceae</taxon>
        <taxon>Oscillatoriophycideae</taxon>
        <taxon>Aerosakkonematales</taxon>
        <taxon>Aerosakkonemataceae</taxon>
        <taxon>Aerosakkonema</taxon>
    </lineage>
</organism>
<evidence type="ECO:0000313" key="1">
    <source>
        <dbReference type="EMBL" id="MBD2182573.1"/>
    </source>
</evidence>
<gene>
    <name evidence="1" type="ORF">H6G03_15955</name>
</gene>
<dbReference type="RefSeq" id="WP_190465535.1">
    <property type="nucleotide sequence ID" value="NZ_JACJPW010000039.1"/>
</dbReference>
<dbReference type="EMBL" id="JACJPW010000039">
    <property type="protein sequence ID" value="MBD2182573.1"/>
    <property type="molecule type" value="Genomic_DNA"/>
</dbReference>
<keyword evidence="2" id="KW-1185">Reference proteome</keyword>
<accession>A0A926ZGT8</accession>
<sequence length="60" mass="7160">MTVKQLPDEKTMLEILELVKDFEQSAREMCEMSTAIAHKYQKRMQEIREAEKEESDRVDI</sequence>